<feature type="domain" description="HTH marR-type" evidence="1">
    <location>
        <begin position="11"/>
        <end position="145"/>
    </location>
</feature>
<name>A0A387BPI3_9MICO</name>
<dbReference type="SUPFAM" id="SSF46785">
    <property type="entry name" value="Winged helix' DNA-binding domain"/>
    <property type="match status" value="1"/>
</dbReference>
<dbReference type="KEGG" id="gry:D7I44_14530"/>
<dbReference type="PANTHER" id="PTHR33164">
    <property type="entry name" value="TRANSCRIPTIONAL REGULATOR, MARR FAMILY"/>
    <property type="match status" value="1"/>
</dbReference>
<gene>
    <name evidence="2" type="ORF">D7I44_14530</name>
</gene>
<dbReference type="InterPro" id="IPR000835">
    <property type="entry name" value="HTH_MarR-typ"/>
</dbReference>
<dbReference type="PANTHER" id="PTHR33164:SF43">
    <property type="entry name" value="HTH-TYPE TRANSCRIPTIONAL REPRESSOR YETL"/>
    <property type="match status" value="1"/>
</dbReference>
<dbReference type="RefSeq" id="WP_120790147.1">
    <property type="nucleotide sequence ID" value="NZ_CP032624.1"/>
</dbReference>
<proteinExistence type="predicted"/>
<evidence type="ECO:0000313" key="2">
    <source>
        <dbReference type="EMBL" id="AYG04618.1"/>
    </source>
</evidence>
<dbReference type="InterPro" id="IPR036390">
    <property type="entry name" value="WH_DNA-bd_sf"/>
</dbReference>
<organism evidence="2 3">
    <name type="scientific">Gryllotalpicola protaetiae</name>
    <dbReference type="NCBI Taxonomy" id="2419771"/>
    <lineage>
        <taxon>Bacteria</taxon>
        <taxon>Bacillati</taxon>
        <taxon>Actinomycetota</taxon>
        <taxon>Actinomycetes</taxon>
        <taxon>Micrococcales</taxon>
        <taxon>Microbacteriaceae</taxon>
        <taxon>Gryllotalpicola</taxon>
    </lineage>
</organism>
<dbReference type="Gene3D" id="1.10.10.10">
    <property type="entry name" value="Winged helix-like DNA-binding domain superfamily/Winged helix DNA-binding domain"/>
    <property type="match status" value="1"/>
</dbReference>
<accession>A0A387BPI3</accession>
<sequence>MPEHALPPHPLDELLTQLVDHVFALSSHFLAAGDTITAPEGLSAARWLVLGALQNGPMSPAGIARQRGLTRQSVRESVARLEGSGHISRADGEDRRTFLVELTDKGRQALDRIEPRRREWATQTALNVDSAHLEGAVTVLGQLRSMTEARPLRKEDE</sequence>
<dbReference type="InterPro" id="IPR036388">
    <property type="entry name" value="WH-like_DNA-bd_sf"/>
</dbReference>
<dbReference type="OrthoDB" id="5511415at2"/>
<dbReference type="EMBL" id="CP032624">
    <property type="protein sequence ID" value="AYG04618.1"/>
    <property type="molecule type" value="Genomic_DNA"/>
</dbReference>
<dbReference type="GO" id="GO:0006950">
    <property type="term" value="P:response to stress"/>
    <property type="evidence" value="ECO:0007669"/>
    <property type="project" value="TreeGrafter"/>
</dbReference>
<dbReference type="Pfam" id="PF12802">
    <property type="entry name" value="MarR_2"/>
    <property type="match status" value="1"/>
</dbReference>
<dbReference type="Proteomes" id="UP000275069">
    <property type="component" value="Chromosome"/>
</dbReference>
<protein>
    <submittedName>
        <fullName evidence="2">MarR family transcriptional regulator</fullName>
    </submittedName>
</protein>
<evidence type="ECO:0000259" key="1">
    <source>
        <dbReference type="PROSITE" id="PS50995"/>
    </source>
</evidence>
<dbReference type="AlphaFoldDB" id="A0A387BPI3"/>
<dbReference type="SMART" id="SM00347">
    <property type="entry name" value="HTH_MARR"/>
    <property type="match status" value="1"/>
</dbReference>
<keyword evidence="3" id="KW-1185">Reference proteome</keyword>
<reference evidence="2 3" key="1">
    <citation type="submission" date="2018-09" db="EMBL/GenBank/DDBJ databases">
        <title>Genome sequencing of strain 2DFW10M-5.</title>
        <authorList>
            <person name="Heo J."/>
            <person name="Kim S.-J."/>
            <person name="Kwon S.-W."/>
        </authorList>
    </citation>
    <scope>NUCLEOTIDE SEQUENCE [LARGE SCALE GENOMIC DNA]</scope>
    <source>
        <strain evidence="2 3">2DFW10M-5</strain>
    </source>
</reference>
<dbReference type="PROSITE" id="PS50995">
    <property type="entry name" value="HTH_MARR_2"/>
    <property type="match status" value="1"/>
</dbReference>
<dbReference type="GO" id="GO:0003700">
    <property type="term" value="F:DNA-binding transcription factor activity"/>
    <property type="evidence" value="ECO:0007669"/>
    <property type="project" value="InterPro"/>
</dbReference>
<evidence type="ECO:0000313" key="3">
    <source>
        <dbReference type="Proteomes" id="UP000275069"/>
    </source>
</evidence>
<dbReference type="InterPro" id="IPR039422">
    <property type="entry name" value="MarR/SlyA-like"/>
</dbReference>